<sequence length="65" mass="7589">MRRRRGDRRETSPARRRRRLRRAASPGVWRRVGPALRSQRRPRHDPRPAGRPARSAATNGRAERG</sequence>
<keyword evidence="3" id="KW-1185">Reference proteome</keyword>
<evidence type="ECO:0000313" key="3">
    <source>
        <dbReference type="Proteomes" id="UP000245629"/>
    </source>
</evidence>
<dbReference type="AlphaFoldDB" id="A0A2S2CKS6"/>
<dbReference type="Proteomes" id="UP000245629">
    <property type="component" value="Chromosome 1"/>
</dbReference>
<gene>
    <name evidence="2" type="ORF">DEW08_01575</name>
</gene>
<dbReference type="EMBL" id="CP029352">
    <property type="protein sequence ID" value="AWK85046.1"/>
    <property type="molecule type" value="Genomic_DNA"/>
</dbReference>
<feature type="region of interest" description="Disordered" evidence="1">
    <location>
        <begin position="1"/>
        <end position="65"/>
    </location>
</feature>
<accession>A0A2S2CKS6</accession>
<reference evidence="3" key="1">
    <citation type="submission" date="2018-05" db="EMBL/GenBank/DDBJ databases">
        <title>Azospirillum thermophila sp. nov., a novel isolated from hot spring.</title>
        <authorList>
            <person name="Zhao Z."/>
        </authorList>
    </citation>
    <scope>NUCLEOTIDE SEQUENCE [LARGE SCALE GENOMIC DNA]</scope>
    <source>
        <strain evidence="3">CFH 70021</strain>
    </source>
</reference>
<evidence type="ECO:0000256" key="1">
    <source>
        <dbReference type="SAM" id="MobiDB-lite"/>
    </source>
</evidence>
<name>A0A2S2CKS6_9PROT</name>
<dbReference type="KEGG" id="azz:DEW08_01575"/>
<protein>
    <submittedName>
        <fullName evidence="2">Uncharacterized protein</fullName>
    </submittedName>
</protein>
<proteinExistence type="predicted"/>
<organism evidence="2 3">
    <name type="scientific">Azospirillum thermophilum</name>
    <dbReference type="NCBI Taxonomy" id="2202148"/>
    <lineage>
        <taxon>Bacteria</taxon>
        <taxon>Pseudomonadati</taxon>
        <taxon>Pseudomonadota</taxon>
        <taxon>Alphaproteobacteria</taxon>
        <taxon>Rhodospirillales</taxon>
        <taxon>Azospirillaceae</taxon>
        <taxon>Azospirillum</taxon>
    </lineage>
</organism>
<evidence type="ECO:0000313" key="2">
    <source>
        <dbReference type="EMBL" id="AWK85046.1"/>
    </source>
</evidence>